<keyword evidence="7 11" id="KW-0915">Sodium</keyword>
<evidence type="ECO:0000256" key="1">
    <source>
        <dbReference type="ARBA" id="ARBA00004429"/>
    </source>
</evidence>
<dbReference type="InterPro" id="IPR023171">
    <property type="entry name" value="Na/H_antiporter_dom_sf"/>
</dbReference>
<comment type="similarity">
    <text evidence="11">Belongs to the NhaA Na(+)/H(+) (TC 2.A.33) antiporter family.</text>
</comment>
<comment type="subcellular location">
    <subcellularLocation>
        <location evidence="1">Cell inner membrane</location>
        <topology evidence="1">Multi-pass membrane protein</topology>
    </subcellularLocation>
    <subcellularLocation>
        <location evidence="11">Cell membrane</location>
        <topology evidence="11">Multi-pass membrane protein</topology>
    </subcellularLocation>
</comment>
<feature type="transmembrane region" description="Helical" evidence="11">
    <location>
        <begin position="181"/>
        <end position="198"/>
    </location>
</feature>
<sequence length="383" mass="39884">MQSDSEAKPSLLRSERFPAILLLIAAVAGLVVANTPIGHDVIELSHLHVGFGAVDLSLTHWVQDGLLVFFFFAVSVELQFELTRGELRSIRRAVQPAIAAAGGVVIPVGIYLAMTAGTAAASGWPVPTATDVAFALGVLAVFGRGLPSSVRVFLLALAILDDIVGIVLIAVLYATDLKIGMLALAFLAVVLFAILSRVQTRHRAPLTIGLIALAVATWVLVLVSGVHPTIAGVLLGLAMAQDRALRTRHALEPWINGLVLPLFAFSAALVPLPKGAGLPPVFWAVFVALPVGKLVGIAAGGWIAQRVLGGHRMPLGDLLAAGALGGIGFTVSLLLANLAFASDAALRDGAILGVLAGSLLALVLAGAFVSWRARHYRTREETP</sequence>
<organism evidence="12 13">
    <name type="scientific">Microbacterium rhizosphaerae</name>
    <dbReference type="NCBI Taxonomy" id="1678237"/>
    <lineage>
        <taxon>Bacteria</taxon>
        <taxon>Bacillati</taxon>
        <taxon>Actinomycetota</taxon>
        <taxon>Actinomycetes</taxon>
        <taxon>Micrococcales</taxon>
        <taxon>Microbacteriaceae</taxon>
        <taxon>Microbacterium</taxon>
    </lineage>
</organism>
<feature type="transmembrane region" description="Helical" evidence="11">
    <location>
        <begin position="58"/>
        <end position="76"/>
    </location>
</feature>
<dbReference type="PANTHER" id="PTHR30341:SF0">
    <property type="entry name" value="NA(+)_H(+) ANTIPORTER NHAA"/>
    <property type="match status" value="1"/>
</dbReference>
<feature type="transmembrane region" description="Helical" evidence="11">
    <location>
        <begin position="281"/>
        <end position="303"/>
    </location>
</feature>
<evidence type="ECO:0000256" key="8">
    <source>
        <dbReference type="ARBA" id="ARBA00023065"/>
    </source>
</evidence>
<protein>
    <recommendedName>
        <fullName evidence="11">Na(+)/H(+) antiporter NhaA</fullName>
    </recommendedName>
    <alternativeName>
        <fullName evidence="11">Sodium/proton antiporter NhaA</fullName>
    </alternativeName>
</protein>
<feature type="transmembrane region" description="Helical" evidence="11">
    <location>
        <begin position="315"/>
        <end position="338"/>
    </location>
</feature>
<dbReference type="RefSeq" id="WP_320941287.1">
    <property type="nucleotide sequence ID" value="NZ_BAABEU010000006.1"/>
</dbReference>
<feature type="transmembrane region" description="Helical" evidence="11">
    <location>
        <begin position="210"/>
        <end position="238"/>
    </location>
</feature>
<evidence type="ECO:0000256" key="3">
    <source>
        <dbReference type="ARBA" id="ARBA00022449"/>
    </source>
</evidence>
<comment type="function">
    <text evidence="11">Na(+)/H(+) antiporter that extrudes sodium in exchange for external protons.</text>
</comment>
<keyword evidence="3 11" id="KW-0050">Antiport</keyword>
<feature type="transmembrane region" description="Helical" evidence="11">
    <location>
        <begin position="97"/>
        <end position="121"/>
    </location>
</feature>
<evidence type="ECO:0000313" key="13">
    <source>
        <dbReference type="Proteomes" id="UP001323798"/>
    </source>
</evidence>
<evidence type="ECO:0000256" key="4">
    <source>
        <dbReference type="ARBA" id="ARBA00022475"/>
    </source>
</evidence>
<dbReference type="EMBL" id="CP139368">
    <property type="protein sequence ID" value="WPR88568.1"/>
    <property type="molecule type" value="Genomic_DNA"/>
</dbReference>
<dbReference type="Gene3D" id="1.20.1530.10">
    <property type="entry name" value="Na+/H+ antiporter like domain"/>
    <property type="match status" value="1"/>
</dbReference>
<dbReference type="InterPro" id="IPR004670">
    <property type="entry name" value="NhaA"/>
</dbReference>
<feature type="transmembrane region" description="Helical" evidence="11">
    <location>
        <begin position="152"/>
        <end position="174"/>
    </location>
</feature>
<keyword evidence="4 11" id="KW-1003">Cell membrane</keyword>
<evidence type="ECO:0000256" key="5">
    <source>
        <dbReference type="ARBA" id="ARBA00022692"/>
    </source>
</evidence>
<evidence type="ECO:0000256" key="7">
    <source>
        <dbReference type="ARBA" id="ARBA00023053"/>
    </source>
</evidence>
<name>A0ABZ0SHW8_9MICO</name>
<gene>
    <name evidence="11" type="primary">nhaA</name>
    <name evidence="12" type="ORF">SM116_12395</name>
</gene>
<proteinExistence type="inferred from homology"/>
<keyword evidence="8 11" id="KW-0406">Ion transport</keyword>
<keyword evidence="10 11" id="KW-0739">Sodium transport</keyword>
<dbReference type="Proteomes" id="UP001323798">
    <property type="component" value="Chromosome"/>
</dbReference>
<evidence type="ECO:0000256" key="9">
    <source>
        <dbReference type="ARBA" id="ARBA00023136"/>
    </source>
</evidence>
<keyword evidence="9 11" id="KW-0472">Membrane</keyword>
<dbReference type="Pfam" id="PF06965">
    <property type="entry name" value="Na_H_antiport_1"/>
    <property type="match status" value="1"/>
</dbReference>
<feature type="transmembrane region" description="Helical" evidence="11">
    <location>
        <begin position="350"/>
        <end position="371"/>
    </location>
</feature>
<comment type="catalytic activity">
    <reaction evidence="11">
        <text>Na(+)(in) + 2 H(+)(out) = Na(+)(out) + 2 H(+)(in)</text>
        <dbReference type="Rhea" id="RHEA:29251"/>
        <dbReference type="ChEBI" id="CHEBI:15378"/>
        <dbReference type="ChEBI" id="CHEBI:29101"/>
    </reaction>
</comment>
<evidence type="ECO:0000256" key="10">
    <source>
        <dbReference type="ARBA" id="ARBA00023201"/>
    </source>
</evidence>
<evidence type="ECO:0000256" key="6">
    <source>
        <dbReference type="ARBA" id="ARBA00022989"/>
    </source>
</evidence>
<keyword evidence="13" id="KW-1185">Reference proteome</keyword>
<evidence type="ECO:0000256" key="11">
    <source>
        <dbReference type="HAMAP-Rule" id="MF_01844"/>
    </source>
</evidence>
<feature type="transmembrane region" description="Helical" evidence="11">
    <location>
        <begin position="250"/>
        <end position="269"/>
    </location>
</feature>
<keyword evidence="6 11" id="KW-1133">Transmembrane helix</keyword>
<evidence type="ECO:0000313" key="12">
    <source>
        <dbReference type="EMBL" id="WPR88568.1"/>
    </source>
</evidence>
<accession>A0ABZ0SHW8</accession>
<reference evidence="12 13" key="1">
    <citation type="submission" date="2023-11" db="EMBL/GenBank/DDBJ databases">
        <title>Genome sequence of Microbacterium rhizosphaerae KACC 19337.</title>
        <authorList>
            <person name="Choi H."/>
            <person name="Kim S."/>
            <person name="Kim Y."/>
            <person name="Kwon S.-W."/>
            <person name="Heo J."/>
        </authorList>
    </citation>
    <scope>NUCLEOTIDE SEQUENCE [LARGE SCALE GENOMIC DNA]</scope>
    <source>
        <strain evidence="12 13">KACC 19337</strain>
    </source>
</reference>
<evidence type="ECO:0000256" key="2">
    <source>
        <dbReference type="ARBA" id="ARBA00022448"/>
    </source>
</evidence>
<keyword evidence="5 11" id="KW-0812">Transmembrane</keyword>
<keyword evidence="2 11" id="KW-0813">Transport</keyword>
<dbReference type="HAMAP" id="MF_01844">
    <property type="entry name" value="NhaA"/>
    <property type="match status" value="1"/>
</dbReference>
<dbReference type="PANTHER" id="PTHR30341">
    <property type="entry name" value="SODIUM ION/PROTON ANTIPORTER NHAA-RELATED"/>
    <property type="match status" value="1"/>
</dbReference>
<feature type="transmembrane region" description="Helical" evidence="11">
    <location>
        <begin position="20"/>
        <end position="38"/>
    </location>
</feature>